<dbReference type="InterPro" id="IPR005170">
    <property type="entry name" value="Transptr-assoc_dom"/>
</dbReference>
<evidence type="ECO:0000313" key="8">
    <source>
        <dbReference type="EMBL" id="MBC8318746.1"/>
    </source>
</evidence>
<reference evidence="8 9" key="1">
    <citation type="submission" date="2020-08" db="EMBL/GenBank/DDBJ databases">
        <title>Bridging the membrane lipid divide: bacteria of the FCB group superphylum have the potential to synthesize archaeal ether lipids.</title>
        <authorList>
            <person name="Villanueva L."/>
            <person name="Von Meijenfeldt F.A.B."/>
            <person name="Westbye A.B."/>
            <person name="Yadav S."/>
            <person name="Hopmans E.C."/>
            <person name="Dutilh B.E."/>
            <person name="Sinninghe Damste J.S."/>
        </authorList>
    </citation>
    <scope>NUCLEOTIDE SEQUENCE [LARGE SCALE GENOMIC DNA]</scope>
    <source>
        <strain evidence="8">NIOZ-UU47</strain>
    </source>
</reference>
<dbReference type="SUPFAM" id="SSF54631">
    <property type="entry name" value="CBS-domain pair"/>
    <property type="match status" value="1"/>
</dbReference>
<evidence type="ECO:0000256" key="6">
    <source>
        <dbReference type="PROSITE-ProRule" id="PRU00703"/>
    </source>
</evidence>
<dbReference type="PANTHER" id="PTHR22777:SF32">
    <property type="entry name" value="UPF0053 INNER MEMBRANE PROTEIN YFJD"/>
    <property type="match status" value="1"/>
</dbReference>
<dbReference type="PANTHER" id="PTHR22777">
    <property type="entry name" value="HEMOLYSIN-RELATED"/>
    <property type="match status" value="1"/>
</dbReference>
<keyword evidence="4" id="KW-0677">Repeat</keyword>
<dbReference type="PROSITE" id="PS51371">
    <property type="entry name" value="CBS"/>
    <property type="match status" value="2"/>
</dbReference>
<evidence type="ECO:0000256" key="5">
    <source>
        <dbReference type="ARBA" id="ARBA00023122"/>
    </source>
</evidence>
<dbReference type="EMBL" id="JACNJZ010000185">
    <property type="protein sequence ID" value="MBC8318746.1"/>
    <property type="molecule type" value="Genomic_DNA"/>
</dbReference>
<comment type="subcellular location">
    <subcellularLocation>
        <location evidence="1">Cell membrane</location>
        <topology evidence="1">Multi-pass membrane protein</topology>
    </subcellularLocation>
</comment>
<evidence type="ECO:0000256" key="4">
    <source>
        <dbReference type="ARBA" id="ARBA00022737"/>
    </source>
</evidence>
<dbReference type="InterPro" id="IPR016169">
    <property type="entry name" value="FAD-bd_PCMH_sub2"/>
</dbReference>
<feature type="domain" description="CBS" evidence="7">
    <location>
        <begin position="137"/>
        <end position="194"/>
    </location>
</feature>
<keyword evidence="3" id="KW-1003">Cell membrane</keyword>
<dbReference type="Gene3D" id="3.10.580.10">
    <property type="entry name" value="CBS-domain"/>
    <property type="match status" value="1"/>
</dbReference>
<comment type="similarity">
    <text evidence="2">Belongs to the UPF0053 family.</text>
</comment>
<protein>
    <submittedName>
        <fullName evidence="8">HlyC/CorC family transporter</fullName>
    </submittedName>
</protein>
<dbReference type="GO" id="GO:0050660">
    <property type="term" value="F:flavin adenine dinucleotide binding"/>
    <property type="evidence" value="ECO:0007669"/>
    <property type="project" value="InterPro"/>
</dbReference>
<dbReference type="Proteomes" id="UP000614424">
    <property type="component" value="Unassembled WGS sequence"/>
</dbReference>
<name>A0A8J6NF30_9BACT</name>
<dbReference type="AlphaFoldDB" id="A0A8J6NF30"/>
<dbReference type="CDD" id="cd04590">
    <property type="entry name" value="CBS_pair_CorC_HlyC_assoc"/>
    <property type="match status" value="1"/>
</dbReference>
<gene>
    <name evidence="8" type="ORF">H8E41_12645</name>
</gene>
<evidence type="ECO:0000313" key="9">
    <source>
        <dbReference type="Proteomes" id="UP000614424"/>
    </source>
</evidence>
<evidence type="ECO:0000259" key="7">
    <source>
        <dbReference type="PROSITE" id="PS51371"/>
    </source>
</evidence>
<sequence length="281" mass="31715">MNKEQTNDSPPSIFRRILQSVGLTFQPDTHEELEQEIQELIEEGEEQGLISSQEGKMISSIFDFRDTMIKEIMTPATDIISAPATADHCKLIKIILDKGYSRIPIYEDNPDHIIGVIHAKDLLSCSSETPLTSIKNLLQQPFFVQEYDNILSLLRDFQSQKTHMAIVTDEFGSIRGLVTLEDILEEIVGEIVDESDKEEEDWQVIDDRTLITSAKVDLDKIETFFAETFPDGPYESVGGFIIHSLGHIPETGTSIDHGPLKMHVLSATRRRIHTVKIHKSA</sequence>
<dbReference type="SMART" id="SM01091">
    <property type="entry name" value="CorC_HlyC"/>
    <property type="match status" value="1"/>
</dbReference>
<dbReference type="Gene3D" id="3.30.465.10">
    <property type="match status" value="1"/>
</dbReference>
<feature type="domain" description="CBS" evidence="7">
    <location>
        <begin position="73"/>
        <end position="133"/>
    </location>
</feature>
<dbReference type="InterPro" id="IPR036318">
    <property type="entry name" value="FAD-bd_PCMH-like_sf"/>
</dbReference>
<keyword evidence="3" id="KW-0472">Membrane</keyword>
<organism evidence="8 9">
    <name type="scientific">Candidatus Desulfobia pelagia</name>
    <dbReference type="NCBI Taxonomy" id="2841692"/>
    <lineage>
        <taxon>Bacteria</taxon>
        <taxon>Pseudomonadati</taxon>
        <taxon>Thermodesulfobacteriota</taxon>
        <taxon>Desulfobulbia</taxon>
        <taxon>Desulfobulbales</taxon>
        <taxon>Desulfobulbaceae</taxon>
        <taxon>Candidatus Desulfobia</taxon>
    </lineage>
</organism>
<accession>A0A8J6NF30</accession>
<comment type="caution">
    <text evidence="8">The sequence shown here is derived from an EMBL/GenBank/DDBJ whole genome shotgun (WGS) entry which is preliminary data.</text>
</comment>
<dbReference type="Pfam" id="PF00571">
    <property type="entry name" value="CBS"/>
    <property type="match status" value="2"/>
</dbReference>
<dbReference type="GO" id="GO:0005886">
    <property type="term" value="C:plasma membrane"/>
    <property type="evidence" value="ECO:0007669"/>
    <property type="project" value="UniProtKB-SubCell"/>
</dbReference>
<dbReference type="InterPro" id="IPR044751">
    <property type="entry name" value="Ion_transp-like_CBS"/>
</dbReference>
<dbReference type="FunFam" id="3.10.580.10:FF:000002">
    <property type="entry name" value="Magnesium/cobalt efflux protein CorC"/>
    <property type="match status" value="1"/>
</dbReference>
<dbReference type="SUPFAM" id="SSF56176">
    <property type="entry name" value="FAD-binding/transporter-associated domain-like"/>
    <property type="match status" value="1"/>
</dbReference>
<evidence type="ECO:0000256" key="1">
    <source>
        <dbReference type="ARBA" id="ARBA00004651"/>
    </source>
</evidence>
<evidence type="ECO:0000256" key="3">
    <source>
        <dbReference type="ARBA" id="ARBA00022475"/>
    </source>
</evidence>
<dbReference type="InterPro" id="IPR000644">
    <property type="entry name" value="CBS_dom"/>
</dbReference>
<dbReference type="InterPro" id="IPR046342">
    <property type="entry name" value="CBS_dom_sf"/>
</dbReference>
<evidence type="ECO:0000256" key="2">
    <source>
        <dbReference type="ARBA" id="ARBA00006337"/>
    </source>
</evidence>
<proteinExistence type="inferred from homology"/>
<keyword evidence="5 6" id="KW-0129">CBS domain</keyword>
<dbReference type="Pfam" id="PF03471">
    <property type="entry name" value="CorC_HlyC"/>
    <property type="match status" value="1"/>
</dbReference>